<dbReference type="GeneID" id="9942298"/>
<dbReference type="CTD" id="9942298"/>
<dbReference type="InParanoid" id="A0A1S0U1N9"/>
<accession>A0A1S0U1N9</accession>
<dbReference type="RefSeq" id="XP_003140479.1">
    <property type="nucleotide sequence ID" value="XM_003140431.1"/>
</dbReference>
<protein>
    <submittedName>
        <fullName evidence="1">Uncharacterized protein</fullName>
    </submittedName>
</protein>
<dbReference type="EMBL" id="JH712479">
    <property type="protein sequence ID" value="EFO23593.1"/>
    <property type="molecule type" value="Genomic_DNA"/>
</dbReference>
<organism evidence="1">
    <name type="scientific">Loa loa</name>
    <name type="common">Eye worm</name>
    <name type="synonym">Filaria loa</name>
    <dbReference type="NCBI Taxonomy" id="7209"/>
    <lineage>
        <taxon>Eukaryota</taxon>
        <taxon>Metazoa</taxon>
        <taxon>Ecdysozoa</taxon>
        <taxon>Nematoda</taxon>
        <taxon>Chromadorea</taxon>
        <taxon>Rhabditida</taxon>
        <taxon>Spirurina</taxon>
        <taxon>Spiruromorpha</taxon>
        <taxon>Filarioidea</taxon>
        <taxon>Onchocercidae</taxon>
        <taxon>Loa</taxon>
    </lineage>
</organism>
<name>A0A1S0U1N9_LOALO</name>
<gene>
    <name evidence="1" type="ORF">LOAG_04894</name>
</gene>
<reference evidence="1" key="1">
    <citation type="submission" date="2012-04" db="EMBL/GenBank/DDBJ databases">
        <title>The Genome Sequence of Loa loa.</title>
        <authorList>
            <consortium name="The Broad Institute Genome Sequencing Platform"/>
            <consortium name="Broad Institute Genome Sequencing Center for Infectious Disease"/>
            <person name="Nutman T.B."/>
            <person name="Fink D.L."/>
            <person name="Russ C."/>
            <person name="Young S."/>
            <person name="Zeng Q."/>
            <person name="Gargeya S."/>
            <person name="Alvarado L."/>
            <person name="Berlin A."/>
            <person name="Chapman S.B."/>
            <person name="Chen Z."/>
            <person name="Freedman E."/>
            <person name="Gellesch M."/>
            <person name="Goldberg J."/>
            <person name="Griggs A."/>
            <person name="Gujja S."/>
            <person name="Heilman E.R."/>
            <person name="Heiman D."/>
            <person name="Howarth C."/>
            <person name="Mehta T."/>
            <person name="Neiman D."/>
            <person name="Pearson M."/>
            <person name="Roberts A."/>
            <person name="Saif S."/>
            <person name="Shea T."/>
            <person name="Shenoy N."/>
            <person name="Sisk P."/>
            <person name="Stolte C."/>
            <person name="Sykes S."/>
            <person name="White J."/>
            <person name="Yandava C."/>
            <person name="Haas B."/>
            <person name="Henn M.R."/>
            <person name="Nusbaum C."/>
            <person name="Birren B."/>
        </authorList>
    </citation>
    <scope>NUCLEOTIDE SEQUENCE [LARGE SCALE GENOMIC DNA]</scope>
</reference>
<sequence length="141" mass="16578">MSQFNVSKREGFEVRSGIYTFRACFLLKQPLDYLESENLKLSYQQITVSRQIVHCEMMFWSIFWVKQEQRGFEDVEVSNTNFISMLIESFPWEDIASDKGVGAYAGLHLKREYSILTESKNDLHELGIKPFFLHNRITPLN</sequence>
<evidence type="ECO:0000313" key="1">
    <source>
        <dbReference type="EMBL" id="EFO23593.1"/>
    </source>
</evidence>
<proteinExistence type="predicted"/>
<dbReference type="AlphaFoldDB" id="A0A1S0U1N9"/>
<dbReference type="KEGG" id="loa:LOAG_04894"/>